<evidence type="ECO:0000256" key="2">
    <source>
        <dbReference type="ARBA" id="ARBA00023315"/>
    </source>
</evidence>
<dbReference type="PRINTS" id="PR01483">
    <property type="entry name" value="FASYNTHASE"/>
</dbReference>
<dbReference type="STRING" id="1035.BN961_03060"/>
<dbReference type="InterPro" id="IPR002505">
    <property type="entry name" value="PTA_PTB"/>
</dbReference>
<dbReference type="Gene3D" id="3.40.718.10">
    <property type="entry name" value="Isopropylmalate Dehydrogenase"/>
    <property type="match status" value="1"/>
</dbReference>
<keyword evidence="1" id="KW-0808">Transferase</keyword>
<dbReference type="GO" id="GO:0004312">
    <property type="term" value="F:fatty acid synthase activity"/>
    <property type="evidence" value="ECO:0007669"/>
    <property type="project" value="InterPro"/>
</dbReference>
<sequence length="475" mass="50212">MFINTEADVDQSPLRNRTFDDLTIGESASLARVVGRDDIDLFATVSGDVNPAHLDPVFASTDIFGHIVAHGMWTGALVSAVLGTKLPGPGTIYLEQDLRFRKPVSPGDTITVTVTVREKRPEKRIVVLDTRGANQRGEEVLNGSATVIALDRAIEWPRALLPDVALVRRDRYEHFINEARALPALGAAIAHPCSPDAILTAVELRNEGLLEPLLVGPEAKIRVAAEEAGVSLDGIQIEAVEHSHAAAARAVELAAGGRVATLMKGSLHSDELLGAVVAENSGLRTDRRVSHVYAMSVPAYSKPLVVTDAAINIQPTLDHKRDICQNAVDFLHTLGVAEPLVAVLAAVETVNPRMPSTLDAAALTVMAARGQITGARVDGPLAFDNAINSDAARTKGIISPVAGQADILLVPDLEAGNMLAKQLIYFGGADAAGLVLGARAPIILTSRADSLRTRIASAALAKLVAFRWSRGAKPV</sequence>
<dbReference type="EMBL" id="CCAZ020000002">
    <property type="protein sequence ID" value="CEG09630.1"/>
    <property type="molecule type" value="Genomic_DNA"/>
</dbReference>
<dbReference type="Proteomes" id="UP000035762">
    <property type="component" value="Unassembled WGS sequence"/>
</dbReference>
<comment type="caution">
    <text evidence="5">The sequence shown here is derived from an EMBL/GenBank/DDBJ whole genome shotgun (WGS) entry which is preliminary data.</text>
</comment>
<dbReference type="GO" id="GO:0006633">
    <property type="term" value="P:fatty acid biosynthetic process"/>
    <property type="evidence" value="ECO:0007669"/>
    <property type="project" value="InterPro"/>
</dbReference>
<dbReference type="PANTHER" id="PTHR43356">
    <property type="entry name" value="PHOSPHATE ACETYLTRANSFERASE"/>
    <property type="match status" value="1"/>
</dbReference>
<organism evidence="5 6">
    <name type="scientific">Afipia felis</name>
    <name type="common">Cat scratch disease bacillus</name>
    <dbReference type="NCBI Taxonomy" id="1035"/>
    <lineage>
        <taxon>Bacteria</taxon>
        <taxon>Pseudomonadati</taxon>
        <taxon>Pseudomonadota</taxon>
        <taxon>Alphaproteobacteria</taxon>
        <taxon>Hyphomicrobiales</taxon>
        <taxon>Nitrobacteraceae</taxon>
        <taxon>Afipia</taxon>
    </lineage>
</organism>
<evidence type="ECO:0000313" key="5">
    <source>
        <dbReference type="EMBL" id="CEG09630.1"/>
    </source>
</evidence>
<dbReference type="Pfam" id="PF01515">
    <property type="entry name" value="PTA_PTB"/>
    <property type="match status" value="1"/>
</dbReference>
<dbReference type="CDD" id="cd03449">
    <property type="entry name" value="R_hydratase"/>
    <property type="match status" value="1"/>
</dbReference>
<dbReference type="NCBIfam" id="NF006045">
    <property type="entry name" value="PRK08190.1"/>
    <property type="match status" value="1"/>
</dbReference>
<accession>A0A090MQG3</accession>
<dbReference type="SUPFAM" id="SSF53659">
    <property type="entry name" value="Isocitrate/Isopropylmalate dehydrogenase-like"/>
    <property type="match status" value="1"/>
</dbReference>
<dbReference type="RefSeq" id="WP_048757473.1">
    <property type="nucleotide sequence ID" value="NZ_CCAZ020000002.1"/>
</dbReference>
<reference evidence="5 6" key="1">
    <citation type="journal article" date="2014" name="Genome Announc.">
        <title>Genome Sequence of Afipia felis Strain 76713, Isolated in Hospital Water Using an Amoeba Co-Culture Procedure.</title>
        <authorList>
            <person name="Benamar S."/>
            <person name="La Scola B."/>
            <person name="Croce O."/>
        </authorList>
    </citation>
    <scope>NUCLEOTIDE SEQUENCE [LARGE SCALE GENOMIC DNA]</scope>
    <source>
        <strain evidence="5 6">76713</strain>
    </source>
</reference>
<dbReference type="GO" id="GO:0005835">
    <property type="term" value="C:fatty acid synthase complex"/>
    <property type="evidence" value="ECO:0007669"/>
    <property type="project" value="InterPro"/>
</dbReference>
<keyword evidence="6" id="KW-1185">Reference proteome</keyword>
<dbReference type="PANTHER" id="PTHR43356:SF2">
    <property type="entry name" value="PHOSPHATE ACETYLTRANSFERASE"/>
    <property type="match status" value="1"/>
</dbReference>
<protein>
    <submittedName>
        <fullName evidence="5">Phosphate acetyltransferase</fullName>
    </submittedName>
</protein>
<dbReference type="InterPro" id="IPR029069">
    <property type="entry name" value="HotDog_dom_sf"/>
</dbReference>
<dbReference type="NCBIfam" id="NF008852">
    <property type="entry name" value="PRK11890.1"/>
    <property type="match status" value="1"/>
</dbReference>
<dbReference type="InterPro" id="IPR050500">
    <property type="entry name" value="Phos_Acetyltrans/Butyryltrans"/>
</dbReference>
<dbReference type="AlphaFoldDB" id="A0A090MQG3"/>
<dbReference type="SUPFAM" id="SSF54637">
    <property type="entry name" value="Thioesterase/thiol ester dehydrase-isomerase"/>
    <property type="match status" value="1"/>
</dbReference>
<evidence type="ECO:0000256" key="1">
    <source>
        <dbReference type="ARBA" id="ARBA00022679"/>
    </source>
</evidence>
<feature type="domain" description="MaoC-like" evidence="4">
    <location>
        <begin position="31"/>
        <end position="127"/>
    </location>
</feature>
<dbReference type="Pfam" id="PF01575">
    <property type="entry name" value="MaoC_dehydratas"/>
    <property type="match status" value="1"/>
</dbReference>
<gene>
    <name evidence="5" type="primary">pta_2</name>
    <name evidence="5" type="ORF">BN961_03060</name>
</gene>
<keyword evidence="2" id="KW-0012">Acyltransferase</keyword>
<feature type="domain" description="Phosphate acetyl/butaryl transferase" evidence="3">
    <location>
        <begin position="247"/>
        <end position="461"/>
    </location>
</feature>
<evidence type="ECO:0000259" key="4">
    <source>
        <dbReference type="Pfam" id="PF01575"/>
    </source>
</evidence>
<name>A0A090MQG3_AFIFE</name>
<dbReference type="Gene3D" id="3.10.129.10">
    <property type="entry name" value="Hotdog Thioesterase"/>
    <property type="match status" value="1"/>
</dbReference>
<dbReference type="OrthoDB" id="9800237at2"/>
<evidence type="ECO:0000259" key="3">
    <source>
        <dbReference type="Pfam" id="PF01515"/>
    </source>
</evidence>
<evidence type="ECO:0000313" key="6">
    <source>
        <dbReference type="Proteomes" id="UP000035762"/>
    </source>
</evidence>
<proteinExistence type="predicted"/>
<dbReference type="InterPro" id="IPR003965">
    <property type="entry name" value="Fatty_acid_synthase"/>
</dbReference>
<dbReference type="InterPro" id="IPR002539">
    <property type="entry name" value="MaoC-like_dom"/>
</dbReference>